<comment type="caution">
    <text evidence="2">The sequence shown here is derived from an EMBL/GenBank/DDBJ whole genome shotgun (WGS) entry which is preliminary data.</text>
</comment>
<dbReference type="AlphaFoldDB" id="A0A5C4R7L9"/>
<evidence type="ECO:0000313" key="2">
    <source>
        <dbReference type="EMBL" id="TNH39908.1"/>
    </source>
</evidence>
<dbReference type="Proteomes" id="UP000304880">
    <property type="component" value="Unassembled WGS sequence"/>
</dbReference>
<feature type="chain" id="PRO_5022925214" description="DUF5333 domain-containing protein" evidence="1">
    <location>
        <begin position="21"/>
        <end position="133"/>
    </location>
</feature>
<evidence type="ECO:0008006" key="4">
    <source>
        <dbReference type="Google" id="ProtNLM"/>
    </source>
</evidence>
<organism evidence="2 3">
    <name type="scientific">Paracoccus haeundaensis</name>
    <dbReference type="NCBI Taxonomy" id="225362"/>
    <lineage>
        <taxon>Bacteria</taxon>
        <taxon>Pseudomonadati</taxon>
        <taxon>Pseudomonadota</taxon>
        <taxon>Alphaproteobacteria</taxon>
        <taxon>Rhodobacterales</taxon>
        <taxon>Paracoccaceae</taxon>
        <taxon>Paracoccus</taxon>
    </lineage>
</organism>
<evidence type="ECO:0000256" key="1">
    <source>
        <dbReference type="SAM" id="SignalP"/>
    </source>
</evidence>
<sequence length="133" mass="15024">MKRPMLAAIALAFLALPAVAQVPLSQETYINDRLVQARVADMLRRGCPDISARMIRAFSEARALKRYALDQGYSETEIETFLDSREDRRRIYAEADRYMVQNGVVNGQPETFCRLGRDEIARQTVAGSLLSAR</sequence>
<feature type="signal peptide" evidence="1">
    <location>
        <begin position="1"/>
        <end position="20"/>
    </location>
</feature>
<protein>
    <recommendedName>
        <fullName evidence="4">DUF5333 domain-containing protein</fullName>
    </recommendedName>
</protein>
<dbReference type="Pfam" id="PF17267">
    <property type="entry name" value="DUF5333"/>
    <property type="match status" value="1"/>
</dbReference>
<name>A0A5C4R7L9_9RHOB</name>
<dbReference type="InterPro" id="IPR020349">
    <property type="entry name" value="Uncharacterised_14.7kDa"/>
</dbReference>
<accession>A0A5C4R7L9</accession>
<gene>
    <name evidence="2" type="ORF">FHD67_07930</name>
</gene>
<keyword evidence="3" id="KW-1185">Reference proteome</keyword>
<evidence type="ECO:0000313" key="3">
    <source>
        <dbReference type="Proteomes" id="UP000304880"/>
    </source>
</evidence>
<dbReference type="EMBL" id="VDDC01000012">
    <property type="protein sequence ID" value="TNH39908.1"/>
    <property type="molecule type" value="Genomic_DNA"/>
</dbReference>
<dbReference type="RefSeq" id="WP_045998813.1">
    <property type="nucleotide sequence ID" value="NZ_VDDC01000012.1"/>
</dbReference>
<keyword evidence="1" id="KW-0732">Signal</keyword>
<proteinExistence type="predicted"/>
<reference evidence="2 3" key="1">
    <citation type="submission" date="2019-06" db="EMBL/GenBank/DDBJ databases">
        <authorList>
            <person name="Li J."/>
        </authorList>
    </citation>
    <scope>NUCLEOTIDE SEQUENCE [LARGE SCALE GENOMIC DNA]</scope>
    <source>
        <strain evidence="2 3">CGMCC 1.8012</strain>
    </source>
</reference>